<dbReference type="InterPro" id="IPR001444">
    <property type="entry name" value="Flag_bb_rod_N"/>
</dbReference>
<keyword evidence="12" id="KW-0282">Flagellum</keyword>
<dbReference type="Pfam" id="PF06429">
    <property type="entry name" value="Flg_bbr_C"/>
    <property type="match status" value="1"/>
</dbReference>
<evidence type="ECO:0000259" key="11">
    <source>
        <dbReference type="Pfam" id="PF22692"/>
    </source>
</evidence>
<dbReference type="Proteomes" id="UP000595332">
    <property type="component" value="Chromosome"/>
</dbReference>
<dbReference type="NCBIfam" id="TIGR02488">
    <property type="entry name" value="flgG_G_neg"/>
    <property type="match status" value="1"/>
</dbReference>
<organism evidence="12 13">
    <name type="scientific">Neptunomonas japonica JAMM 1380</name>
    <dbReference type="NCBI Taxonomy" id="1441457"/>
    <lineage>
        <taxon>Bacteria</taxon>
        <taxon>Pseudomonadati</taxon>
        <taxon>Pseudomonadota</taxon>
        <taxon>Gammaproteobacteria</taxon>
        <taxon>Oceanospirillales</taxon>
        <taxon>Oceanospirillaceae</taxon>
        <taxon>Neptunomonas</taxon>
    </lineage>
</organism>
<keyword evidence="12" id="KW-0966">Cell projection</keyword>
<name>A0A7R6PLH8_9GAMM</name>
<dbReference type="InterPro" id="IPR053967">
    <property type="entry name" value="LlgE_F_G-like_D1"/>
</dbReference>
<dbReference type="GO" id="GO:0009426">
    <property type="term" value="C:bacterial-type flagellum basal body, distal rod"/>
    <property type="evidence" value="ECO:0007669"/>
    <property type="project" value="UniProtKB-UniRule"/>
</dbReference>
<dbReference type="RefSeq" id="WP_201349324.1">
    <property type="nucleotide sequence ID" value="NZ_AP014546.1"/>
</dbReference>
<evidence type="ECO:0000313" key="13">
    <source>
        <dbReference type="Proteomes" id="UP000595332"/>
    </source>
</evidence>
<dbReference type="Pfam" id="PF22692">
    <property type="entry name" value="LlgE_F_G_D1"/>
    <property type="match status" value="1"/>
</dbReference>
<dbReference type="PANTHER" id="PTHR30435:SF19">
    <property type="entry name" value="FLAGELLAR BASAL-BODY ROD PROTEIN FLGG"/>
    <property type="match status" value="1"/>
</dbReference>
<evidence type="ECO:0000256" key="4">
    <source>
        <dbReference type="ARBA" id="ARBA00023143"/>
    </source>
</evidence>
<dbReference type="KEGG" id="njp:NEJAP_0690"/>
<evidence type="ECO:0000259" key="10">
    <source>
        <dbReference type="Pfam" id="PF06429"/>
    </source>
</evidence>
<dbReference type="Pfam" id="PF00460">
    <property type="entry name" value="Flg_bb_rod"/>
    <property type="match status" value="1"/>
</dbReference>
<dbReference type="AlphaFoldDB" id="A0A7R6PLH8"/>
<comment type="subcellular location">
    <subcellularLocation>
        <location evidence="1 8">Bacterial flagellum basal body</location>
    </subcellularLocation>
</comment>
<dbReference type="PROSITE" id="PS00588">
    <property type="entry name" value="FLAGELLA_BB_ROD"/>
    <property type="match status" value="1"/>
</dbReference>
<evidence type="ECO:0000256" key="2">
    <source>
        <dbReference type="ARBA" id="ARBA00009677"/>
    </source>
</evidence>
<gene>
    <name evidence="12" type="primary">flgG</name>
    <name evidence="12" type="ORF">NEJAP_0690</name>
</gene>
<keyword evidence="4 8" id="KW-0975">Bacterial flagellum</keyword>
<dbReference type="PANTHER" id="PTHR30435">
    <property type="entry name" value="FLAGELLAR PROTEIN"/>
    <property type="match status" value="1"/>
</dbReference>
<dbReference type="InterPro" id="IPR020013">
    <property type="entry name" value="Flagellar_FlgE/F/G"/>
</dbReference>
<evidence type="ECO:0000256" key="5">
    <source>
        <dbReference type="ARBA" id="ARBA00025933"/>
    </source>
</evidence>
<dbReference type="InterPro" id="IPR037925">
    <property type="entry name" value="FlgE/F/G-like"/>
</dbReference>
<accession>A0A7R6PLH8</accession>
<proteinExistence type="inferred from homology"/>
<evidence type="ECO:0000256" key="1">
    <source>
        <dbReference type="ARBA" id="ARBA00004117"/>
    </source>
</evidence>
<sequence length="261" mass="27623">MHGALFVAKTGLSAQDTQLKVISNNLANVSTVGFKKDRAVFEDLLYQVQRQPGADSSEGTQLPTGLQLGNGVRVVGTQKLFQTGEMQVSEEPFDVAINGRGFFQVTMPSGELGYTRNGQFHVNADNELVTTEGYLVEPAITLPAEVQTFTVGVDGTVTAVVAGSATPVQLAQLEIADFVNPAGLQAIGQNLFIETAASGAPQIAVPGEAGTGILRQGMLEGSNVNSVEELVNMITTQRAYEINSKVISTADEMLSYVSQQL</sequence>
<dbReference type="InterPro" id="IPR019776">
    <property type="entry name" value="Flagellar_basal_body_rod_CS"/>
</dbReference>
<evidence type="ECO:0000256" key="6">
    <source>
        <dbReference type="ARBA" id="ARBA00032912"/>
    </source>
</evidence>
<protein>
    <recommendedName>
        <fullName evidence="3 7">Flagellar basal-body rod protein FlgG</fullName>
    </recommendedName>
    <alternativeName>
        <fullName evidence="6 8">Distal rod protein</fullName>
    </alternativeName>
</protein>
<keyword evidence="12" id="KW-0969">Cilium</keyword>
<dbReference type="InterPro" id="IPR012834">
    <property type="entry name" value="FlgG_G_neg"/>
</dbReference>
<feature type="domain" description="Flagellar hook protein FlgE/F/G-like D1" evidence="11">
    <location>
        <begin position="96"/>
        <end position="159"/>
    </location>
</feature>
<dbReference type="SUPFAM" id="SSF117143">
    <property type="entry name" value="Flagellar hook protein flgE"/>
    <property type="match status" value="1"/>
</dbReference>
<dbReference type="NCBIfam" id="TIGR03506">
    <property type="entry name" value="FlgEFG_subfam"/>
    <property type="match status" value="2"/>
</dbReference>
<feature type="domain" description="Flagellar basal-body/hook protein C-terminal" evidence="10">
    <location>
        <begin position="215"/>
        <end position="259"/>
    </location>
</feature>
<keyword evidence="13" id="KW-1185">Reference proteome</keyword>
<evidence type="ECO:0000256" key="8">
    <source>
        <dbReference type="RuleBase" id="RU362116"/>
    </source>
</evidence>
<dbReference type="GO" id="GO:0071978">
    <property type="term" value="P:bacterial-type flagellum-dependent swarming motility"/>
    <property type="evidence" value="ECO:0007669"/>
    <property type="project" value="TreeGrafter"/>
</dbReference>
<dbReference type="EMBL" id="AP014546">
    <property type="protein sequence ID" value="BBB28647.1"/>
    <property type="molecule type" value="Genomic_DNA"/>
</dbReference>
<dbReference type="InterPro" id="IPR010930">
    <property type="entry name" value="Flg_bb/hook_C_dom"/>
</dbReference>
<evidence type="ECO:0000256" key="7">
    <source>
        <dbReference type="NCBIfam" id="TIGR02488"/>
    </source>
</evidence>
<feature type="domain" description="Flagellar basal body rod protein N-terminal" evidence="9">
    <location>
        <begin position="7"/>
        <end position="35"/>
    </location>
</feature>
<evidence type="ECO:0000259" key="9">
    <source>
        <dbReference type="Pfam" id="PF00460"/>
    </source>
</evidence>
<comment type="subunit">
    <text evidence="5 8">The basal body constitutes a major portion of the flagellar organelle and consists of four rings (L,P,S, and M) mounted on a central rod. The rod consists of about 26 subunits of FlgG in the distal portion, and FlgB, FlgC and FlgF are thought to build up the proximal portion of the rod with about 6 subunits each.</text>
</comment>
<evidence type="ECO:0000256" key="3">
    <source>
        <dbReference type="ARBA" id="ARBA00017948"/>
    </source>
</evidence>
<comment type="similarity">
    <text evidence="2 8">Belongs to the flagella basal body rod proteins family.</text>
</comment>
<evidence type="ECO:0000313" key="12">
    <source>
        <dbReference type="EMBL" id="BBB28647.1"/>
    </source>
</evidence>
<reference evidence="12 13" key="1">
    <citation type="journal article" date="2008" name="Int. J. Syst. Evol. Microbiol.">
        <title>Neptunomonas japonica sp. nov., an Osedax japonicus symbiont-like bacterium isolated from sediment adjacent to sperm whale carcasses off Kagoshima, Japan.</title>
        <authorList>
            <person name="Miyazaki M."/>
            <person name="Nogi Y."/>
            <person name="Fujiwara Y."/>
            <person name="Kawato M."/>
            <person name="Kubokawa K."/>
            <person name="Horikoshi K."/>
        </authorList>
    </citation>
    <scope>NUCLEOTIDE SEQUENCE [LARGE SCALE GENOMIC DNA]</scope>
    <source>
        <strain evidence="12 13">JAMM 1380</strain>
    </source>
</reference>